<feature type="region of interest" description="Disordered" evidence="1">
    <location>
        <begin position="1"/>
        <end position="24"/>
    </location>
</feature>
<comment type="caution">
    <text evidence="2">The sequence shown here is derived from an EMBL/GenBank/DDBJ whole genome shotgun (WGS) entry which is preliminary data.</text>
</comment>
<sequence>MHPHGLPPPPHHQPHPSDEERHPVTITSVVAIDKDKNSQHAFKWAADNLMINSPYVALIHKM</sequence>
<reference evidence="2" key="1">
    <citation type="journal article" date="2023" name="Nat. Commun.">
        <title>Diploid and tetraploid genomes of Acorus and the evolution of monocots.</title>
        <authorList>
            <person name="Ma L."/>
            <person name="Liu K.W."/>
            <person name="Li Z."/>
            <person name="Hsiao Y.Y."/>
            <person name="Qi Y."/>
            <person name="Fu T."/>
            <person name="Tang G.D."/>
            <person name="Zhang D."/>
            <person name="Sun W.H."/>
            <person name="Liu D.K."/>
            <person name="Li Y."/>
            <person name="Chen G.Z."/>
            <person name="Liu X.D."/>
            <person name="Liao X.Y."/>
            <person name="Jiang Y.T."/>
            <person name="Yu X."/>
            <person name="Hao Y."/>
            <person name="Huang J."/>
            <person name="Zhao X.W."/>
            <person name="Ke S."/>
            <person name="Chen Y.Y."/>
            <person name="Wu W.L."/>
            <person name="Hsu J.L."/>
            <person name="Lin Y.F."/>
            <person name="Huang M.D."/>
            <person name="Li C.Y."/>
            <person name="Huang L."/>
            <person name="Wang Z.W."/>
            <person name="Zhao X."/>
            <person name="Zhong W.Y."/>
            <person name="Peng D.H."/>
            <person name="Ahmad S."/>
            <person name="Lan S."/>
            <person name="Zhang J.S."/>
            <person name="Tsai W.C."/>
            <person name="Van de Peer Y."/>
            <person name="Liu Z.J."/>
        </authorList>
    </citation>
    <scope>NUCLEOTIDE SEQUENCE</scope>
    <source>
        <strain evidence="2">CP</strain>
    </source>
</reference>
<dbReference type="Proteomes" id="UP001180020">
    <property type="component" value="Unassembled WGS sequence"/>
</dbReference>
<protein>
    <submittedName>
        <fullName evidence="2">Uncharacterized protein</fullName>
    </submittedName>
</protein>
<organism evidence="2 3">
    <name type="scientific">Acorus calamus</name>
    <name type="common">Sweet flag</name>
    <dbReference type="NCBI Taxonomy" id="4465"/>
    <lineage>
        <taxon>Eukaryota</taxon>
        <taxon>Viridiplantae</taxon>
        <taxon>Streptophyta</taxon>
        <taxon>Embryophyta</taxon>
        <taxon>Tracheophyta</taxon>
        <taxon>Spermatophyta</taxon>
        <taxon>Magnoliopsida</taxon>
        <taxon>Liliopsida</taxon>
        <taxon>Acoraceae</taxon>
        <taxon>Acorus</taxon>
    </lineage>
</organism>
<evidence type="ECO:0000313" key="3">
    <source>
        <dbReference type="Proteomes" id="UP001180020"/>
    </source>
</evidence>
<feature type="compositionally biased region" description="Pro residues" evidence="1">
    <location>
        <begin position="1"/>
        <end position="11"/>
    </location>
</feature>
<dbReference type="EMBL" id="JAUJYO010000006">
    <property type="protein sequence ID" value="KAK1314365.1"/>
    <property type="molecule type" value="Genomic_DNA"/>
</dbReference>
<gene>
    <name evidence="2" type="ORF">QJS10_CPA06g01154</name>
</gene>
<proteinExistence type="predicted"/>
<evidence type="ECO:0000313" key="2">
    <source>
        <dbReference type="EMBL" id="KAK1314365.1"/>
    </source>
</evidence>
<dbReference type="AlphaFoldDB" id="A0AAV9ELG5"/>
<keyword evidence="3" id="KW-1185">Reference proteome</keyword>
<evidence type="ECO:0000256" key="1">
    <source>
        <dbReference type="SAM" id="MobiDB-lite"/>
    </source>
</evidence>
<name>A0AAV9ELG5_ACOCL</name>
<accession>A0AAV9ELG5</accession>
<reference evidence="2" key="2">
    <citation type="submission" date="2023-06" db="EMBL/GenBank/DDBJ databases">
        <authorList>
            <person name="Ma L."/>
            <person name="Liu K.-W."/>
            <person name="Li Z."/>
            <person name="Hsiao Y.-Y."/>
            <person name="Qi Y."/>
            <person name="Fu T."/>
            <person name="Tang G."/>
            <person name="Zhang D."/>
            <person name="Sun W.-H."/>
            <person name="Liu D.-K."/>
            <person name="Li Y."/>
            <person name="Chen G.-Z."/>
            <person name="Liu X.-D."/>
            <person name="Liao X.-Y."/>
            <person name="Jiang Y.-T."/>
            <person name="Yu X."/>
            <person name="Hao Y."/>
            <person name="Huang J."/>
            <person name="Zhao X.-W."/>
            <person name="Ke S."/>
            <person name="Chen Y.-Y."/>
            <person name="Wu W.-L."/>
            <person name="Hsu J.-L."/>
            <person name="Lin Y.-F."/>
            <person name="Huang M.-D."/>
            <person name="Li C.-Y."/>
            <person name="Huang L."/>
            <person name="Wang Z.-W."/>
            <person name="Zhao X."/>
            <person name="Zhong W.-Y."/>
            <person name="Peng D.-H."/>
            <person name="Ahmad S."/>
            <person name="Lan S."/>
            <person name="Zhang J.-S."/>
            <person name="Tsai W.-C."/>
            <person name="Van De Peer Y."/>
            <person name="Liu Z.-J."/>
        </authorList>
    </citation>
    <scope>NUCLEOTIDE SEQUENCE</scope>
    <source>
        <strain evidence="2">CP</strain>
        <tissue evidence="2">Leaves</tissue>
    </source>
</reference>